<dbReference type="RefSeq" id="WP_380591150.1">
    <property type="nucleotide sequence ID" value="NZ_JBHSQJ010000226.1"/>
</dbReference>
<feature type="signal peptide" evidence="1">
    <location>
        <begin position="1"/>
        <end position="31"/>
    </location>
</feature>
<evidence type="ECO:0000256" key="1">
    <source>
        <dbReference type="SAM" id="SignalP"/>
    </source>
</evidence>
<dbReference type="InterPro" id="IPR017853">
    <property type="entry name" value="GH"/>
</dbReference>
<accession>A0ABW1GAN7</accession>
<proteinExistence type="predicted"/>
<dbReference type="Proteomes" id="UP001596174">
    <property type="component" value="Unassembled WGS sequence"/>
</dbReference>
<dbReference type="InterPro" id="IPR015020">
    <property type="entry name" value="Rv2525c-like_Glyco_Hydro-like"/>
</dbReference>
<sequence length="414" mass="42926">MPASTSRTKKSVLAVAIAAAAVAGTAGPADAATAAAHGAKAGAIKQVSYQGYRFSVPRSWAVVDLTRNPDTCVRFDRHAVYLGHPGTNQACPSHMIGRTEALLIEPATNPADSRGTVTNSVAHQFDVTAAHANVTATFGGSRGLIERILSDAGLLTAPTGSHPTAGPRRGAMATTGALPAAATNYTGKGFDTCAAPSSSTMSTWMANSPYSSVGIYIGGSDRGCAQPNLTASWVQTQYNAGWRFQPIYVGEQAAAISSAASEGTAAADDAVNQAATLGFGAGSTLYYDMEAYSSSYSGKVLAFESAWTKELHAKGYHSAVYSSSDSGISDLVNNYGNSSYTMPDAIYDALWNNTANTSDSTVPAGDWSNHQRVHQYGSVTETWGGVTQSIDQDYLDVQLSASSAPMTNLAAGRL</sequence>
<feature type="chain" id="PRO_5045692806" evidence="1">
    <location>
        <begin position="32"/>
        <end position="414"/>
    </location>
</feature>
<dbReference type="SUPFAM" id="SSF51445">
    <property type="entry name" value="(Trans)glycosidases"/>
    <property type="match status" value="1"/>
</dbReference>
<protein>
    <submittedName>
        <fullName evidence="3">DUF1906 domain-containing protein</fullName>
    </submittedName>
</protein>
<comment type="caution">
    <text evidence="3">The sequence shown here is derived from an EMBL/GenBank/DDBJ whole genome shotgun (WGS) entry which is preliminary data.</text>
</comment>
<evidence type="ECO:0000313" key="3">
    <source>
        <dbReference type="EMBL" id="MFC5911709.1"/>
    </source>
</evidence>
<name>A0ABW1GAN7_9ACTN</name>
<dbReference type="Pfam" id="PF08924">
    <property type="entry name" value="Rv2525c_GlyHyd-like"/>
    <property type="match status" value="1"/>
</dbReference>
<gene>
    <name evidence="3" type="ORF">ACFP3V_31455</name>
</gene>
<feature type="domain" description="Rv2525c-like glycoside hydrolase-like" evidence="2">
    <location>
        <begin position="203"/>
        <end position="394"/>
    </location>
</feature>
<dbReference type="EMBL" id="JBHSQJ010000226">
    <property type="protein sequence ID" value="MFC5911709.1"/>
    <property type="molecule type" value="Genomic_DNA"/>
</dbReference>
<dbReference type="CDD" id="cd06418">
    <property type="entry name" value="GH25_BacA-like"/>
    <property type="match status" value="1"/>
</dbReference>
<keyword evidence="4" id="KW-1185">Reference proteome</keyword>
<keyword evidence="1" id="KW-0732">Signal</keyword>
<evidence type="ECO:0000259" key="2">
    <source>
        <dbReference type="Pfam" id="PF08924"/>
    </source>
</evidence>
<feature type="non-terminal residue" evidence="3">
    <location>
        <position position="414"/>
    </location>
</feature>
<evidence type="ECO:0000313" key="4">
    <source>
        <dbReference type="Proteomes" id="UP001596174"/>
    </source>
</evidence>
<organism evidence="3 4">
    <name type="scientific">Streptacidiphilus monticola</name>
    <dbReference type="NCBI Taxonomy" id="2161674"/>
    <lineage>
        <taxon>Bacteria</taxon>
        <taxon>Bacillati</taxon>
        <taxon>Actinomycetota</taxon>
        <taxon>Actinomycetes</taxon>
        <taxon>Kitasatosporales</taxon>
        <taxon>Streptomycetaceae</taxon>
        <taxon>Streptacidiphilus</taxon>
    </lineage>
</organism>
<dbReference type="Gene3D" id="3.20.20.80">
    <property type="entry name" value="Glycosidases"/>
    <property type="match status" value="1"/>
</dbReference>
<reference evidence="4" key="1">
    <citation type="journal article" date="2019" name="Int. J. Syst. Evol. Microbiol.">
        <title>The Global Catalogue of Microorganisms (GCM) 10K type strain sequencing project: providing services to taxonomists for standard genome sequencing and annotation.</title>
        <authorList>
            <consortium name="The Broad Institute Genomics Platform"/>
            <consortium name="The Broad Institute Genome Sequencing Center for Infectious Disease"/>
            <person name="Wu L."/>
            <person name="Ma J."/>
        </authorList>
    </citation>
    <scope>NUCLEOTIDE SEQUENCE [LARGE SCALE GENOMIC DNA]</scope>
    <source>
        <strain evidence="4">JCM 4816</strain>
    </source>
</reference>